<organism evidence="2 3">
    <name type="scientific">Streptomyces misionensis</name>
    <dbReference type="NCBI Taxonomy" id="67331"/>
    <lineage>
        <taxon>Bacteria</taxon>
        <taxon>Bacillati</taxon>
        <taxon>Actinomycetota</taxon>
        <taxon>Actinomycetes</taxon>
        <taxon>Kitasatosporales</taxon>
        <taxon>Streptomycetaceae</taxon>
        <taxon>Streptomyces</taxon>
    </lineage>
</organism>
<dbReference type="RefSeq" id="WP_074996422.1">
    <property type="nucleotide sequence ID" value="NZ_FNTD01000005.1"/>
</dbReference>
<dbReference type="Proteomes" id="UP000182375">
    <property type="component" value="Unassembled WGS sequence"/>
</dbReference>
<dbReference type="AlphaFoldDB" id="A0A1H5K3V4"/>
<dbReference type="Gene3D" id="3.40.50.300">
    <property type="entry name" value="P-loop containing nucleotide triphosphate hydrolases"/>
    <property type="match status" value="1"/>
</dbReference>
<dbReference type="GeneID" id="95516644"/>
<dbReference type="InterPro" id="IPR027417">
    <property type="entry name" value="P-loop_NTPase"/>
</dbReference>
<dbReference type="PANTHER" id="PTHR13696">
    <property type="entry name" value="P-LOOP CONTAINING NUCLEOSIDE TRIPHOSPHATE HYDROLASE"/>
    <property type="match status" value="1"/>
</dbReference>
<dbReference type="PANTHER" id="PTHR13696:SF52">
    <property type="entry name" value="PARA FAMILY PROTEIN CT_582"/>
    <property type="match status" value="1"/>
</dbReference>
<name>A0A1H5K3V4_9ACTN</name>
<evidence type="ECO:0000259" key="1">
    <source>
        <dbReference type="Pfam" id="PF13614"/>
    </source>
</evidence>
<evidence type="ECO:0000313" key="2">
    <source>
        <dbReference type="EMBL" id="SEE59513.1"/>
    </source>
</evidence>
<protein>
    <submittedName>
        <fullName evidence="2">Chromosome partitioning protein</fullName>
    </submittedName>
</protein>
<proteinExistence type="predicted"/>
<dbReference type="InterPro" id="IPR050678">
    <property type="entry name" value="DNA_Partitioning_ATPase"/>
</dbReference>
<reference evidence="2 3" key="1">
    <citation type="submission" date="2016-10" db="EMBL/GenBank/DDBJ databases">
        <authorList>
            <person name="de Groot N.N."/>
        </authorList>
    </citation>
    <scope>NUCLEOTIDE SEQUENCE [LARGE SCALE GENOMIC DNA]</scope>
    <source>
        <strain evidence="2 3">DSM 40306</strain>
    </source>
</reference>
<dbReference type="InterPro" id="IPR025669">
    <property type="entry name" value="AAA_dom"/>
</dbReference>
<sequence length="309" mass="34023">MVQVTLEPLKIPERLLMPTVFERAWTEPANRLKPRILLPAAFTRPAPILPGEHRVFMVFNRKGGAGKTTTTLELACAWAAMGYTVRVIDADPQDAGLSGWLEPIFPEGLAVDNRMTLKDVLYEKVGLDEATYYTRYKNIYIVPSFEDCAVAEYDPAVSGERTLRRAIKRSEAPVDITIVDCPPKIGKLSTFTLAIGGKVIVPSQVSALDAKSNKSLRKTITDAQDEYDVEVVAAVLTAWDVTNIAKDVGNEMAEHYPGALVCPVRKTVDAKSAPGENKAIREFSRRSTTTRDFDQVGRMLVAPREEAAA</sequence>
<gene>
    <name evidence="2" type="ORF">SAMN04490357_7700</name>
</gene>
<dbReference type="CDD" id="cd02042">
    <property type="entry name" value="ParAB_family"/>
    <property type="match status" value="1"/>
</dbReference>
<dbReference type="EMBL" id="FNTD01000005">
    <property type="protein sequence ID" value="SEE59513.1"/>
    <property type="molecule type" value="Genomic_DNA"/>
</dbReference>
<dbReference type="SUPFAM" id="SSF52540">
    <property type="entry name" value="P-loop containing nucleoside triphosphate hydrolases"/>
    <property type="match status" value="1"/>
</dbReference>
<dbReference type="STRING" id="67331.SAMN04490357_7700"/>
<feature type="domain" description="AAA" evidence="1">
    <location>
        <begin position="54"/>
        <end position="227"/>
    </location>
</feature>
<accession>A0A1H5K3V4</accession>
<evidence type="ECO:0000313" key="3">
    <source>
        <dbReference type="Proteomes" id="UP000182375"/>
    </source>
</evidence>
<dbReference type="Pfam" id="PF13614">
    <property type="entry name" value="AAA_31"/>
    <property type="match status" value="1"/>
</dbReference>